<comment type="caution">
    <text evidence="2">The sequence shown here is derived from an EMBL/GenBank/DDBJ whole genome shotgun (WGS) entry which is preliminary data.</text>
</comment>
<feature type="transmembrane region" description="Helical" evidence="1">
    <location>
        <begin position="228"/>
        <end position="248"/>
    </location>
</feature>
<feature type="transmembrane region" description="Helical" evidence="1">
    <location>
        <begin position="127"/>
        <end position="148"/>
    </location>
</feature>
<protein>
    <submittedName>
        <fullName evidence="2">Uncharacterized protein</fullName>
    </submittedName>
</protein>
<feature type="transmembrane region" description="Helical" evidence="1">
    <location>
        <begin position="155"/>
        <end position="177"/>
    </location>
</feature>
<proteinExistence type="predicted"/>
<dbReference type="EMBL" id="VIFX01000026">
    <property type="protein sequence ID" value="TQR84858.1"/>
    <property type="molecule type" value="Genomic_DNA"/>
</dbReference>
<feature type="transmembrane region" description="Helical" evidence="1">
    <location>
        <begin position="278"/>
        <end position="301"/>
    </location>
</feature>
<keyword evidence="1" id="KW-1133">Transmembrane helix</keyword>
<name>A0A544VXZ5_9MYCO</name>
<keyword evidence="1" id="KW-0472">Membrane</keyword>
<feature type="transmembrane region" description="Helical" evidence="1">
    <location>
        <begin position="197"/>
        <end position="216"/>
    </location>
</feature>
<feature type="transmembrane region" description="Helical" evidence="1">
    <location>
        <begin position="313"/>
        <end position="332"/>
    </location>
</feature>
<feature type="transmembrane region" description="Helical" evidence="1">
    <location>
        <begin position="366"/>
        <end position="385"/>
    </location>
</feature>
<feature type="transmembrane region" description="Helical" evidence="1">
    <location>
        <begin position="84"/>
        <end position="107"/>
    </location>
</feature>
<evidence type="ECO:0000256" key="1">
    <source>
        <dbReference type="SAM" id="Phobius"/>
    </source>
</evidence>
<accession>A0A544VXZ5</accession>
<dbReference type="RefSeq" id="WP_142553735.1">
    <property type="nucleotide sequence ID" value="NZ_VIFX01000026.1"/>
</dbReference>
<evidence type="ECO:0000313" key="3">
    <source>
        <dbReference type="Proteomes" id="UP000315759"/>
    </source>
</evidence>
<gene>
    <name evidence="2" type="ORF">D8S82_19780</name>
</gene>
<sequence length="420" mass="42698">MPKKQLTDSLALDDAAPSPGLAGWQATGLALAAAAMAARAGLGTLVGAVLLAPIVYALVRLRRHAPGARSTAELVGSTLGPRGAAFAGVLQVTGYVLLAVTAAQFIGQVFVPQQATTDPLSPIELNHWLWSLWAVAAIVVAAMLVFALPGRVVASLAAVLALVGLLIQFYYALAVAARAMTGTVTEQIVSHDPPPTLGVLGTLTVLAVSLFGVEVVTTRTRRGSSNGWPMSLAVGVVALIAAVTWWAAQQSGWGGNSLNGSTFGIAVGELYGDTGATVVTVGAAMFIFAALLALLWGIAAVTEGLDAKASPDTVFAGLVVAMVVLAVAVIQADWTPGYVGGLVLLALYAVVLVANSGIAADSVVTWWLRFVMPVVLAAVVLLPLLSAEFSLGALEPVFVAAVLVAAAAATALLGTRSRPD</sequence>
<evidence type="ECO:0000313" key="2">
    <source>
        <dbReference type="EMBL" id="TQR84858.1"/>
    </source>
</evidence>
<keyword evidence="1" id="KW-0812">Transmembrane</keyword>
<dbReference type="AlphaFoldDB" id="A0A544VXZ5"/>
<dbReference type="Proteomes" id="UP000315759">
    <property type="component" value="Unassembled WGS sequence"/>
</dbReference>
<reference evidence="2 3" key="1">
    <citation type="submission" date="2018-10" db="EMBL/GenBank/DDBJ databases">
        <title>Draft genome of Mycobacterium hodleri strain B.</title>
        <authorList>
            <person name="Amande T.J."/>
            <person name="Mcgenity T.J."/>
        </authorList>
    </citation>
    <scope>NUCLEOTIDE SEQUENCE [LARGE SCALE GENOMIC DNA]</scope>
    <source>
        <strain evidence="2 3">B</strain>
    </source>
</reference>
<feature type="transmembrane region" description="Helical" evidence="1">
    <location>
        <begin position="338"/>
        <end position="359"/>
    </location>
</feature>
<keyword evidence="3" id="KW-1185">Reference proteome</keyword>
<feature type="transmembrane region" description="Helical" evidence="1">
    <location>
        <begin position="397"/>
        <end position="415"/>
    </location>
</feature>
<feature type="transmembrane region" description="Helical" evidence="1">
    <location>
        <begin position="29"/>
        <end position="59"/>
    </location>
</feature>
<organism evidence="2 3">
    <name type="scientific">Mycolicibacterium hodleri</name>
    <dbReference type="NCBI Taxonomy" id="49897"/>
    <lineage>
        <taxon>Bacteria</taxon>
        <taxon>Bacillati</taxon>
        <taxon>Actinomycetota</taxon>
        <taxon>Actinomycetes</taxon>
        <taxon>Mycobacteriales</taxon>
        <taxon>Mycobacteriaceae</taxon>
        <taxon>Mycolicibacterium</taxon>
    </lineage>
</organism>